<name>A0ACD0NSY1_9BASI</name>
<evidence type="ECO:0000313" key="1">
    <source>
        <dbReference type="EMBL" id="PWN48905.1"/>
    </source>
</evidence>
<protein>
    <submittedName>
        <fullName evidence="1">Nucleotide-binding domain-containing protein</fullName>
    </submittedName>
</protein>
<proteinExistence type="predicted"/>
<sequence>MRPSLRLHSPPPLKLAIVGGGPSGFYAASRILQAFPNQPSSAKVSVHIYDRLPTPHGLVRYGVAPDHPDVKNVEHKFDQTLKDPRIQFFGNVNITSSSSSPQASNATQEIQASAHFPSALNLSLSSLTPYYNRILFSYGASSSRPLKIPGSYPGQLSNYHSALDFVNWYNGHPCSHDPKILRHLTGGRSETNDIDLLKGDKRHLTVIGAGNVALDVARIVLRSSTPFLEPSGGGESTTSSQSPGLLALSESDIPEPVLAQLCKSKFEKVDIFARRGLTELAFTNKELREMLTLAGTGFSPLPASQLEQAYLRVEEMSKRFEKEVSEGRRDANELGPGSKGDTRVRKRLLGLLEKASKEMRSQQGGNSKIWGLKPFRSPIELQADSQGNEDTVASKGSSDPPPVRRVEWSLTAYKQEGPANISSEVVSTGESEVTETDMVISSVGYRSEPLDSIGAQPSLSTNPIDAEDRPTKFGSNPEGSALELEKLPFDSKRWIVPNREGRVLDAEGNIIPRVYVSGWLSTGPLGVIASTMMNSYKVADNIISDHLSGESSREGKKEDDHSSFLGELQTPPREVETSSQRIVGKEDWEVLNAYELEMGKKLGKLREKILSVDEMLRVIS</sequence>
<accession>A0ACD0NSY1</accession>
<dbReference type="Proteomes" id="UP000245626">
    <property type="component" value="Unassembled WGS sequence"/>
</dbReference>
<dbReference type="EMBL" id="KZ820126">
    <property type="protein sequence ID" value="PWN48905.1"/>
    <property type="molecule type" value="Genomic_DNA"/>
</dbReference>
<organism evidence="1 2">
    <name type="scientific">Violaceomyces palustris</name>
    <dbReference type="NCBI Taxonomy" id="1673888"/>
    <lineage>
        <taxon>Eukaryota</taxon>
        <taxon>Fungi</taxon>
        <taxon>Dikarya</taxon>
        <taxon>Basidiomycota</taxon>
        <taxon>Ustilaginomycotina</taxon>
        <taxon>Ustilaginomycetes</taxon>
        <taxon>Violaceomycetales</taxon>
        <taxon>Violaceomycetaceae</taxon>
        <taxon>Violaceomyces</taxon>
    </lineage>
</organism>
<reference evidence="1 2" key="1">
    <citation type="journal article" date="2018" name="Mol. Biol. Evol.">
        <title>Broad Genomic Sampling Reveals a Smut Pathogenic Ancestry of the Fungal Clade Ustilaginomycotina.</title>
        <authorList>
            <person name="Kijpornyongpan T."/>
            <person name="Mondo S.J."/>
            <person name="Barry K."/>
            <person name="Sandor L."/>
            <person name="Lee J."/>
            <person name="Lipzen A."/>
            <person name="Pangilinan J."/>
            <person name="LaButti K."/>
            <person name="Hainaut M."/>
            <person name="Henrissat B."/>
            <person name="Grigoriev I.V."/>
            <person name="Spatafora J.W."/>
            <person name="Aime M.C."/>
        </authorList>
    </citation>
    <scope>NUCLEOTIDE SEQUENCE [LARGE SCALE GENOMIC DNA]</scope>
    <source>
        <strain evidence="1 2">SA 807</strain>
    </source>
</reference>
<gene>
    <name evidence="1" type="ORF">IE53DRAFT_388888</name>
</gene>
<evidence type="ECO:0000313" key="2">
    <source>
        <dbReference type="Proteomes" id="UP000245626"/>
    </source>
</evidence>
<keyword evidence="2" id="KW-1185">Reference proteome</keyword>